<dbReference type="HOGENOM" id="CLU_2128263_0_0_7"/>
<dbReference type="Proteomes" id="UP000007089">
    <property type="component" value="Chromosome"/>
</dbReference>
<dbReference type="Pfam" id="PF00072">
    <property type="entry name" value="Response_reg"/>
    <property type="match status" value="1"/>
</dbReference>
<keyword evidence="1" id="KW-0597">Phosphoprotein</keyword>
<evidence type="ECO:0000313" key="3">
    <source>
        <dbReference type="EMBL" id="ACL63802.1"/>
    </source>
</evidence>
<gene>
    <name evidence="3" type="ordered locus">A2cp1_0445</name>
</gene>
<dbReference type="SUPFAM" id="SSF52172">
    <property type="entry name" value="CheY-like"/>
    <property type="match status" value="1"/>
</dbReference>
<evidence type="ECO:0000313" key="4">
    <source>
        <dbReference type="Proteomes" id="UP000007089"/>
    </source>
</evidence>
<dbReference type="RefSeq" id="WP_012631855.1">
    <property type="nucleotide sequence ID" value="NC_011891.1"/>
</dbReference>
<dbReference type="PROSITE" id="PS50110">
    <property type="entry name" value="RESPONSE_REGULATORY"/>
    <property type="match status" value="1"/>
</dbReference>
<dbReference type="InterPro" id="IPR001789">
    <property type="entry name" value="Sig_transdc_resp-reg_receiver"/>
</dbReference>
<protein>
    <submittedName>
        <fullName evidence="3">Response regulator receiver protein</fullName>
    </submittedName>
</protein>
<dbReference type="GO" id="GO:0000160">
    <property type="term" value="P:phosphorelay signal transduction system"/>
    <property type="evidence" value="ECO:0007669"/>
    <property type="project" value="InterPro"/>
</dbReference>
<accession>B8JAZ1</accession>
<name>B8JAZ1_ANAD2</name>
<dbReference type="AlphaFoldDB" id="B8JAZ1"/>
<dbReference type="EMBL" id="CP001359">
    <property type="protein sequence ID" value="ACL63802.1"/>
    <property type="molecule type" value="Genomic_DNA"/>
</dbReference>
<organism evidence="3 4">
    <name type="scientific">Anaeromyxobacter dehalogenans (strain ATCC BAA-258 / DSM 21875 / 2CP-1)</name>
    <dbReference type="NCBI Taxonomy" id="455488"/>
    <lineage>
        <taxon>Bacteria</taxon>
        <taxon>Pseudomonadati</taxon>
        <taxon>Myxococcota</taxon>
        <taxon>Myxococcia</taxon>
        <taxon>Myxococcales</taxon>
        <taxon>Cystobacterineae</taxon>
        <taxon>Anaeromyxobacteraceae</taxon>
        <taxon>Anaeromyxobacter</taxon>
    </lineage>
</organism>
<reference evidence="3" key="1">
    <citation type="submission" date="2009-01" db="EMBL/GenBank/DDBJ databases">
        <title>Complete sequence of Anaeromyxobacter dehalogenans 2CP-1.</title>
        <authorList>
            <consortium name="US DOE Joint Genome Institute"/>
            <person name="Lucas S."/>
            <person name="Copeland A."/>
            <person name="Lapidus A."/>
            <person name="Glavina del Rio T."/>
            <person name="Dalin E."/>
            <person name="Tice H."/>
            <person name="Bruce D."/>
            <person name="Goodwin L."/>
            <person name="Pitluck S."/>
            <person name="Saunders E."/>
            <person name="Brettin T."/>
            <person name="Detter J.C."/>
            <person name="Han C."/>
            <person name="Larimer F."/>
            <person name="Land M."/>
            <person name="Hauser L."/>
            <person name="Kyrpides N."/>
            <person name="Ovchinnikova G."/>
            <person name="Beliaev A.S."/>
            <person name="Richardson P."/>
        </authorList>
    </citation>
    <scope>NUCLEOTIDE SEQUENCE</scope>
    <source>
        <strain evidence="3">2CP-1</strain>
    </source>
</reference>
<feature type="modified residue" description="4-aspartylphosphate" evidence="1">
    <location>
        <position position="53"/>
    </location>
</feature>
<sequence>MAQCFLLVDADRNFREALAIALRLDGHRVEVCVSADEALARLAAGGVDCCLVDAHMAGADEVLAAATAAGARPVMTGPYADVLEQAARRHPAATALPKPFRAAELADAGRAAQ</sequence>
<dbReference type="CDD" id="cd00156">
    <property type="entry name" value="REC"/>
    <property type="match status" value="1"/>
</dbReference>
<feature type="domain" description="Response regulatory" evidence="2">
    <location>
        <begin position="4"/>
        <end position="113"/>
    </location>
</feature>
<evidence type="ECO:0000256" key="1">
    <source>
        <dbReference type="PROSITE-ProRule" id="PRU00169"/>
    </source>
</evidence>
<evidence type="ECO:0000259" key="2">
    <source>
        <dbReference type="PROSITE" id="PS50110"/>
    </source>
</evidence>
<dbReference type="Gene3D" id="3.40.50.2300">
    <property type="match status" value="1"/>
</dbReference>
<dbReference type="SMART" id="SM00448">
    <property type="entry name" value="REC"/>
    <property type="match status" value="1"/>
</dbReference>
<proteinExistence type="predicted"/>
<dbReference type="KEGG" id="acp:A2cp1_0445"/>
<keyword evidence="4" id="KW-1185">Reference proteome</keyword>
<dbReference type="InterPro" id="IPR011006">
    <property type="entry name" value="CheY-like_superfamily"/>
</dbReference>